<dbReference type="OrthoDB" id="462409at2"/>
<reference evidence="1 2" key="2">
    <citation type="submission" date="2018-03" db="EMBL/GenBank/DDBJ databases">
        <title>The ancient ancestry and fast evolution of plastids.</title>
        <authorList>
            <person name="Moore K.R."/>
            <person name="Magnabosco C."/>
            <person name="Momper L."/>
            <person name="Gold D.A."/>
            <person name="Bosak T."/>
            <person name="Fournier G.P."/>
        </authorList>
    </citation>
    <scope>NUCLEOTIDE SEQUENCE [LARGE SCALE GENOMIC DNA]</scope>
    <source>
        <strain evidence="1 2">ULC007</strain>
    </source>
</reference>
<name>A0A2T1DN87_9CYAN</name>
<dbReference type="STRING" id="1920490.GCA_001895925_00681"/>
<dbReference type="InterPro" id="IPR030917">
    <property type="entry name" value="Cyanoexo_CrtB_assoc"/>
</dbReference>
<gene>
    <name evidence="1" type="ORF">C7B65_00680</name>
</gene>
<dbReference type="Proteomes" id="UP000238634">
    <property type="component" value="Unassembled WGS sequence"/>
</dbReference>
<comment type="caution">
    <text evidence="1">The sequence shown here is derived from an EMBL/GenBank/DDBJ whole genome shotgun (WGS) entry which is preliminary data.</text>
</comment>
<dbReference type="EMBL" id="PVWG01000001">
    <property type="protein sequence ID" value="PSB21967.1"/>
    <property type="molecule type" value="Genomic_DNA"/>
</dbReference>
<protein>
    <submittedName>
        <fullName evidence="1">Cyanoexosortase B system-associated protein</fullName>
    </submittedName>
</protein>
<evidence type="ECO:0000313" key="1">
    <source>
        <dbReference type="EMBL" id="PSB21967.1"/>
    </source>
</evidence>
<proteinExistence type="predicted"/>
<reference evidence="1 2" key="1">
    <citation type="submission" date="2018-02" db="EMBL/GenBank/DDBJ databases">
        <authorList>
            <person name="Cohen D.B."/>
            <person name="Kent A.D."/>
        </authorList>
    </citation>
    <scope>NUCLEOTIDE SEQUENCE [LARGE SCALE GENOMIC DNA]</scope>
    <source>
        <strain evidence="1 2">ULC007</strain>
    </source>
</reference>
<dbReference type="NCBIfam" id="TIGR04533">
    <property type="entry name" value="cyanosortB_assc"/>
    <property type="match status" value="1"/>
</dbReference>
<accession>A0A2T1DN87</accession>
<evidence type="ECO:0000313" key="2">
    <source>
        <dbReference type="Proteomes" id="UP000238634"/>
    </source>
</evidence>
<organism evidence="1 2">
    <name type="scientific">Phormidesmis priestleyi ULC007</name>
    <dbReference type="NCBI Taxonomy" id="1920490"/>
    <lineage>
        <taxon>Bacteria</taxon>
        <taxon>Bacillati</taxon>
        <taxon>Cyanobacteriota</taxon>
        <taxon>Cyanophyceae</taxon>
        <taxon>Leptolyngbyales</taxon>
        <taxon>Leptolyngbyaceae</taxon>
        <taxon>Phormidesmis</taxon>
    </lineage>
</organism>
<sequence>MIMSFKSLHLQWSKVSLLLLLLILVAIGAVPGYLSGKWRWAEPPKVATLSQLTKLRQVGLAVPGWQIVDRQTPQVGEHKWLMQEMVGAKQNKAILLLFPQKGNREQPEVEWSDVNGFQSWETDSDRQIEFTVSEPATKVTAQFFRGLTKPKPGSLQAIRRQTYAVLQWYAWSTGGHPAPSQWFFADRAAQWQNRRIPWVAVSVLMPIEPLDTIDQHWSEVESFAQSVQSTLMSGVLKP</sequence>
<dbReference type="AlphaFoldDB" id="A0A2T1DN87"/>
<keyword evidence="2" id="KW-1185">Reference proteome</keyword>